<dbReference type="EMBL" id="JABXWT010000013">
    <property type="protein sequence ID" value="NVO57609.1"/>
    <property type="molecule type" value="Genomic_DNA"/>
</dbReference>
<name>A0ABX2PTV8_9RHOB</name>
<comment type="caution">
    <text evidence="2">The sequence shown here is derived from an EMBL/GenBank/DDBJ whole genome shotgun (WGS) entry which is preliminary data.</text>
</comment>
<organism evidence="2 3">
    <name type="scientific">Ruegeria haliotis</name>
    <dbReference type="NCBI Taxonomy" id="2747601"/>
    <lineage>
        <taxon>Bacteria</taxon>
        <taxon>Pseudomonadati</taxon>
        <taxon>Pseudomonadota</taxon>
        <taxon>Alphaproteobacteria</taxon>
        <taxon>Rhodobacterales</taxon>
        <taxon>Roseobacteraceae</taxon>
        <taxon>Ruegeria</taxon>
    </lineage>
</organism>
<feature type="transmembrane region" description="Helical" evidence="1">
    <location>
        <begin position="62"/>
        <end position="81"/>
    </location>
</feature>
<evidence type="ECO:0008006" key="4">
    <source>
        <dbReference type="Google" id="ProtNLM"/>
    </source>
</evidence>
<evidence type="ECO:0000313" key="3">
    <source>
        <dbReference type="Proteomes" id="UP000630805"/>
    </source>
</evidence>
<dbReference type="Proteomes" id="UP000630805">
    <property type="component" value="Unassembled WGS sequence"/>
</dbReference>
<gene>
    <name evidence="2" type="ORF">HW561_17575</name>
</gene>
<keyword evidence="1" id="KW-0472">Membrane</keyword>
<keyword evidence="1" id="KW-0812">Transmembrane</keyword>
<accession>A0ABX2PTV8</accession>
<feature type="transmembrane region" description="Helical" evidence="1">
    <location>
        <begin position="35"/>
        <end position="55"/>
    </location>
</feature>
<reference evidence="2 3" key="1">
    <citation type="submission" date="2020-06" db="EMBL/GenBank/DDBJ databases">
        <authorList>
            <person name="Cao W.R."/>
        </authorList>
    </citation>
    <scope>NUCLEOTIDE SEQUENCE [LARGE SCALE GENOMIC DNA]</scope>
    <source>
        <strain evidence="2 3">B1Z28</strain>
    </source>
</reference>
<keyword evidence="1" id="KW-1133">Transmembrane helix</keyword>
<sequence length="120" mass="13259">MDLAIQATRYLIWLQTAVFTVLFGFGFLYNDEETMMSALGAAIGIFVLFLALTGLRSENRWVAIAFAIFCAFDFLRAMAGGLSLGNAINLVDAVLSFVVICGIVIWFRERSIASQDDQMT</sequence>
<dbReference type="RefSeq" id="WP_176866676.1">
    <property type="nucleotide sequence ID" value="NZ_JABXWT010000013.1"/>
</dbReference>
<proteinExistence type="predicted"/>
<evidence type="ECO:0000256" key="1">
    <source>
        <dbReference type="SAM" id="Phobius"/>
    </source>
</evidence>
<evidence type="ECO:0000313" key="2">
    <source>
        <dbReference type="EMBL" id="NVO57609.1"/>
    </source>
</evidence>
<keyword evidence="3" id="KW-1185">Reference proteome</keyword>
<protein>
    <recommendedName>
        <fullName evidence="4">SPW repeat-containing protein</fullName>
    </recommendedName>
</protein>
<feature type="transmembrane region" description="Helical" evidence="1">
    <location>
        <begin position="87"/>
        <end position="107"/>
    </location>
</feature>
<feature type="transmembrane region" description="Helical" evidence="1">
    <location>
        <begin position="12"/>
        <end position="29"/>
    </location>
</feature>